<evidence type="ECO:0000313" key="5">
    <source>
        <dbReference type="Proteomes" id="UP001595752"/>
    </source>
</evidence>
<dbReference type="InterPro" id="IPR051465">
    <property type="entry name" value="Cell_Envelope_Struct_Comp"/>
</dbReference>
<organism evidence="4 5">
    <name type="scientific">Bacillus songklensis</name>
    <dbReference type="NCBI Taxonomy" id="1069116"/>
    <lineage>
        <taxon>Bacteria</taxon>
        <taxon>Bacillati</taxon>
        <taxon>Bacillota</taxon>
        <taxon>Bacilli</taxon>
        <taxon>Bacillales</taxon>
        <taxon>Bacillaceae</taxon>
        <taxon>Bacillus</taxon>
    </lineage>
</organism>
<dbReference type="Pfam" id="PF13472">
    <property type="entry name" value="Lipase_GDSL_2"/>
    <property type="match status" value="1"/>
</dbReference>
<dbReference type="EMBL" id="JBHRZT010000007">
    <property type="protein sequence ID" value="MFC3882201.1"/>
    <property type="molecule type" value="Genomic_DNA"/>
</dbReference>
<dbReference type="Gene3D" id="3.40.50.1110">
    <property type="entry name" value="SGNH hydrolase"/>
    <property type="match status" value="1"/>
</dbReference>
<keyword evidence="1 2" id="KW-0732">Signal</keyword>
<dbReference type="Pfam" id="PF00395">
    <property type="entry name" value="SLH"/>
    <property type="match status" value="3"/>
</dbReference>
<dbReference type="PANTHER" id="PTHR43308">
    <property type="entry name" value="OUTER MEMBRANE PROTEIN ALPHA-RELATED"/>
    <property type="match status" value="1"/>
</dbReference>
<proteinExistence type="predicted"/>
<protein>
    <submittedName>
        <fullName evidence="4">S-layer homology domain-containing protein</fullName>
    </submittedName>
</protein>
<name>A0ABV8AZ23_9BACI</name>
<dbReference type="InterPro" id="IPR001119">
    <property type="entry name" value="SLH_dom"/>
</dbReference>
<evidence type="ECO:0000313" key="4">
    <source>
        <dbReference type="EMBL" id="MFC3882201.1"/>
    </source>
</evidence>
<dbReference type="SUPFAM" id="SSF52266">
    <property type="entry name" value="SGNH hydrolase"/>
    <property type="match status" value="1"/>
</dbReference>
<evidence type="ECO:0000256" key="1">
    <source>
        <dbReference type="ARBA" id="ARBA00022729"/>
    </source>
</evidence>
<dbReference type="PANTHER" id="PTHR43308:SF5">
    <property type="entry name" value="S-LAYER PROTEIN _ PEPTIDOGLYCAN ENDO-BETA-N-ACETYLGLUCOSAMINIDASE"/>
    <property type="match status" value="1"/>
</dbReference>
<feature type="signal peptide" evidence="2">
    <location>
        <begin position="1"/>
        <end position="27"/>
    </location>
</feature>
<feature type="domain" description="SLH" evidence="3">
    <location>
        <begin position="251"/>
        <end position="314"/>
    </location>
</feature>
<sequence length="429" mass="48457">MNIGVKRFVPLFLALILALSIWSPASAEERGIHYVVLGDSLAAGQTPYKKWENGYADYIAHFLYKKKQLASYTKEFAVSGYTSGDLLKDIETNKQRKTATIQEEIATADIITIQVGANDFLREAKFDYANGKVTLDPEKIPSLLSQMEKNVTSTLQHITIMNPYAKVYVLGYYYPFAHMTNLEQERILRMMNSLLNSSLQGTAANNGATYISYDNLFDEHASVFLPNQSDIHPSLKGYRLMSSQFLTQSGLGGLYRDVPQSFWDASEIYYLAHNDILSGETENEFMPNQTITRAEAARALFSGMTLDIGITQEMPPDSGFKDVPQTHKDYYAIAKLTKAGVFNKSEYFYPDRPLTRAQMAKIFTLAFDLEPKQANSFKDVPASFWAKDYIHALSSNNVTTGYSDQTFKPNHFTTRAQFAAFLYRSIHIK</sequence>
<comment type="caution">
    <text evidence="4">The sequence shown here is derived from an EMBL/GenBank/DDBJ whole genome shotgun (WGS) entry which is preliminary data.</text>
</comment>
<dbReference type="InterPro" id="IPR013830">
    <property type="entry name" value="SGNH_hydro"/>
</dbReference>
<dbReference type="InterPro" id="IPR036514">
    <property type="entry name" value="SGNH_hydro_sf"/>
</dbReference>
<accession>A0ABV8AZ23</accession>
<reference evidence="5" key="1">
    <citation type="journal article" date="2019" name="Int. J. Syst. Evol. Microbiol.">
        <title>The Global Catalogue of Microorganisms (GCM) 10K type strain sequencing project: providing services to taxonomists for standard genome sequencing and annotation.</title>
        <authorList>
            <consortium name="The Broad Institute Genomics Platform"/>
            <consortium name="The Broad Institute Genome Sequencing Center for Infectious Disease"/>
            <person name="Wu L."/>
            <person name="Ma J."/>
        </authorList>
    </citation>
    <scope>NUCLEOTIDE SEQUENCE [LARGE SCALE GENOMIC DNA]</scope>
    <source>
        <strain evidence="5">CCUG 61889</strain>
    </source>
</reference>
<keyword evidence="5" id="KW-1185">Reference proteome</keyword>
<dbReference type="RefSeq" id="WP_377911451.1">
    <property type="nucleotide sequence ID" value="NZ_JBHRZT010000007.1"/>
</dbReference>
<feature type="domain" description="SLH" evidence="3">
    <location>
        <begin position="316"/>
        <end position="372"/>
    </location>
</feature>
<gene>
    <name evidence="4" type="ORF">ACFOU2_01130</name>
</gene>
<evidence type="ECO:0000259" key="3">
    <source>
        <dbReference type="PROSITE" id="PS51272"/>
    </source>
</evidence>
<feature type="chain" id="PRO_5046202149" evidence="2">
    <location>
        <begin position="28"/>
        <end position="429"/>
    </location>
</feature>
<feature type="domain" description="SLH" evidence="3">
    <location>
        <begin position="373"/>
        <end position="429"/>
    </location>
</feature>
<evidence type="ECO:0000256" key="2">
    <source>
        <dbReference type="SAM" id="SignalP"/>
    </source>
</evidence>
<dbReference type="PROSITE" id="PS51272">
    <property type="entry name" value="SLH"/>
    <property type="match status" value="3"/>
</dbReference>
<dbReference type="Proteomes" id="UP001595752">
    <property type="component" value="Unassembled WGS sequence"/>
</dbReference>